<comment type="similarity">
    <text evidence="1">Belongs to the IFT43 family.</text>
</comment>
<dbReference type="AlphaFoldDB" id="A0A5C6NZW8"/>
<dbReference type="GO" id="GO:0030991">
    <property type="term" value="C:intraciliary transport particle A"/>
    <property type="evidence" value="ECO:0007669"/>
    <property type="project" value="InterPro"/>
</dbReference>
<comment type="caution">
    <text evidence="4">The sequence shown here is derived from an EMBL/GenBank/DDBJ whole genome shotgun (WGS) entry which is preliminary data.</text>
</comment>
<keyword evidence="4" id="KW-0969">Cilium</keyword>
<dbReference type="EMBL" id="RHFK02000008">
    <property type="protein sequence ID" value="TWW72171.1"/>
    <property type="molecule type" value="Genomic_DNA"/>
</dbReference>
<reference evidence="4 5" key="1">
    <citation type="submission" date="2019-04" db="EMBL/GenBank/DDBJ databases">
        <title>Chromosome genome assembly for Takifugu flavidus.</title>
        <authorList>
            <person name="Xiao S."/>
        </authorList>
    </citation>
    <scope>NUCLEOTIDE SEQUENCE [LARGE SCALE GENOMIC DNA]</scope>
    <source>
        <strain evidence="4">HTHZ2018</strain>
        <tissue evidence="4">Muscle</tissue>
    </source>
</reference>
<name>A0A5C6NZW8_9TELE</name>
<dbReference type="PANTHER" id="PTHR33724:SF1">
    <property type="entry name" value="INTRAFLAGELLAR TRANSPORT PROTEIN 43 HOMOLOG"/>
    <property type="match status" value="1"/>
</dbReference>
<evidence type="ECO:0000256" key="2">
    <source>
        <dbReference type="ARBA" id="ARBA00022794"/>
    </source>
</evidence>
<dbReference type="InterPro" id="IPR029302">
    <property type="entry name" value="IFT43"/>
</dbReference>
<evidence type="ECO:0000313" key="5">
    <source>
        <dbReference type="Proteomes" id="UP000324091"/>
    </source>
</evidence>
<keyword evidence="2" id="KW-0970">Cilium biogenesis/degradation</keyword>
<sequence length="306" mass="34356">MLCDIQEDAADGAQLQSLAEELALQLTSCQQKILVMAPLPNPPGGRLAGPKRAPLNLQGNLQPMTWKIVACDHRLPRGQMMKEVRAPSLSPSSVSPHGRGSPPPPPWVPSRLIHPLQVEQISRRGFPLFEQRVGGSCHRSPTRPRCDFRPHTDGPASKYSCTWLDAAPVRVAEWTWRSARGPPWVLGGSSYEDVTKEMEYIPVIPYLEEVQEEDLMMQVAAPPSVQMNRVMTYRDLDKDLKDYSTFQTLDGEVDMKLLTKVLASEQDVKEDDVSWDWDHLFTEVSSELLMEWDQGESEEQAAVAQT</sequence>
<evidence type="ECO:0000256" key="1">
    <source>
        <dbReference type="ARBA" id="ARBA00007563"/>
    </source>
</evidence>
<proteinExistence type="inferred from homology"/>
<evidence type="ECO:0000313" key="4">
    <source>
        <dbReference type="EMBL" id="TWW72171.1"/>
    </source>
</evidence>
<dbReference type="GO" id="GO:0035721">
    <property type="term" value="P:intraciliary retrograde transport"/>
    <property type="evidence" value="ECO:0007669"/>
    <property type="project" value="TreeGrafter"/>
</dbReference>
<keyword evidence="4" id="KW-0282">Flagellum</keyword>
<dbReference type="Pfam" id="PF15305">
    <property type="entry name" value="IFT43"/>
    <property type="match status" value="1"/>
</dbReference>
<feature type="region of interest" description="Disordered" evidence="3">
    <location>
        <begin position="85"/>
        <end position="106"/>
    </location>
</feature>
<keyword evidence="5" id="KW-1185">Reference proteome</keyword>
<accession>A0A5C6NZW8</accession>
<keyword evidence="4" id="KW-0966">Cell projection</keyword>
<feature type="compositionally biased region" description="Low complexity" evidence="3">
    <location>
        <begin position="90"/>
        <end position="100"/>
    </location>
</feature>
<dbReference type="Proteomes" id="UP000324091">
    <property type="component" value="Chromosome 16"/>
</dbReference>
<gene>
    <name evidence="4" type="ORF">D4764_16G0006680</name>
</gene>
<protein>
    <submittedName>
        <fullName evidence="4">Intraflagellar transport protein 43-like protein B</fullName>
    </submittedName>
</protein>
<organism evidence="4 5">
    <name type="scientific">Takifugu flavidus</name>
    <name type="common">sansaifugu</name>
    <dbReference type="NCBI Taxonomy" id="433684"/>
    <lineage>
        <taxon>Eukaryota</taxon>
        <taxon>Metazoa</taxon>
        <taxon>Chordata</taxon>
        <taxon>Craniata</taxon>
        <taxon>Vertebrata</taxon>
        <taxon>Euteleostomi</taxon>
        <taxon>Actinopterygii</taxon>
        <taxon>Neopterygii</taxon>
        <taxon>Teleostei</taxon>
        <taxon>Neoteleostei</taxon>
        <taxon>Acanthomorphata</taxon>
        <taxon>Eupercaria</taxon>
        <taxon>Tetraodontiformes</taxon>
        <taxon>Tetradontoidea</taxon>
        <taxon>Tetraodontidae</taxon>
        <taxon>Takifugu</taxon>
    </lineage>
</organism>
<dbReference type="PANTHER" id="PTHR33724">
    <property type="entry name" value="INTRAFLAGELLAR TRANSPORT PROTEIN 43 HOMOLOG"/>
    <property type="match status" value="1"/>
</dbReference>
<evidence type="ECO:0000256" key="3">
    <source>
        <dbReference type="SAM" id="MobiDB-lite"/>
    </source>
</evidence>
<dbReference type="GO" id="GO:0005929">
    <property type="term" value="C:cilium"/>
    <property type="evidence" value="ECO:0007669"/>
    <property type="project" value="TreeGrafter"/>
</dbReference>